<dbReference type="AlphaFoldDB" id="A0A2A4J0E0"/>
<evidence type="ECO:0000313" key="1">
    <source>
        <dbReference type="EMBL" id="PCG65138.1"/>
    </source>
</evidence>
<dbReference type="EMBL" id="NWSH01004419">
    <property type="protein sequence ID" value="PCG65138.1"/>
    <property type="molecule type" value="Genomic_DNA"/>
</dbReference>
<reference evidence="1" key="1">
    <citation type="submission" date="2017-09" db="EMBL/GenBank/DDBJ databases">
        <title>Contemporary evolution of a Lepidopteran species, Heliothis virescens, in response to modern agricultural practices.</title>
        <authorList>
            <person name="Fritz M.L."/>
            <person name="Deyonke A.M."/>
            <person name="Papanicolaou A."/>
            <person name="Micinski S."/>
            <person name="Westbrook J."/>
            <person name="Gould F."/>
        </authorList>
    </citation>
    <scope>NUCLEOTIDE SEQUENCE [LARGE SCALE GENOMIC DNA]</scope>
    <source>
        <strain evidence="1">HvINT-</strain>
        <tissue evidence="1">Whole body</tissue>
    </source>
</reference>
<proteinExistence type="predicted"/>
<name>A0A2A4J0E0_HELVI</name>
<organism evidence="1">
    <name type="scientific">Heliothis virescens</name>
    <name type="common">Tobacco budworm moth</name>
    <dbReference type="NCBI Taxonomy" id="7102"/>
    <lineage>
        <taxon>Eukaryota</taxon>
        <taxon>Metazoa</taxon>
        <taxon>Ecdysozoa</taxon>
        <taxon>Arthropoda</taxon>
        <taxon>Hexapoda</taxon>
        <taxon>Insecta</taxon>
        <taxon>Pterygota</taxon>
        <taxon>Neoptera</taxon>
        <taxon>Endopterygota</taxon>
        <taxon>Lepidoptera</taxon>
        <taxon>Glossata</taxon>
        <taxon>Ditrysia</taxon>
        <taxon>Noctuoidea</taxon>
        <taxon>Noctuidae</taxon>
        <taxon>Heliothinae</taxon>
        <taxon>Heliothis</taxon>
    </lineage>
</organism>
<protein>
    <submittedName>
        <fullName evidence="1">Uncharacterized protein</fullName>
    </submittedName>
</protein>
<comment type="caution">
    <text evidence="1">The sequence shown here is derived from an EMBL/GenBank/DDBJ whole genome shotgun (WGS) entry which is preliminary data.</text>
</comment>
<sequence>MWIRQGLNPVNVEGSNLEISVETSGQDNTDFLDSTLEGSDESYLPSDYEDTETELENVETHRNPRPMREKKKPERFGFSNLCMIEETYEDATGLSSSHGLNPVNVEGSNLEISVETSGQDNTDFLDSTLEGSDESYLPSDYEDTETELENVETHRNPRPMREKKKPERFGFSNLCMIEETYEDATGLSLSEALQGPEKEQWKKLCGKNYSASKTMM</sequence>
<accession>A0A2A4J0E0</accession>
<gene>
    <name evidence="1" type="ORF">B5V51_9643</name>
</gene>